<dbReference type="STRING" id="477690.SAMN05216474_1318"/>
<dbReference type="RefSeq" id="WP_090247515.1">
    <property type="nucleotide sequence ID" value="NZ_FPAS01000001.1"/>
</dbReference>
<keyword evidence="5 6" id="KW-0413">Isomerase</keyword>
<feature type="domain" description="PPIase FKBP-type" evidence="7">
    <location>
        <begin position="357"/>
        <end position="447"/>
    </location>
</feature>
<keyword evidence="4 6" id="KW-0697">Rotamase</keyword>
<evidence type="ECO:0000256" key="5">
    <source>
        <dbReference type="ARBA" id="ARBA00023235"/>
    </source>
</evidence>
<comment type="similarity">
    <text evidence="2">Belongs to the FKBP-type PPIase family.</text>
</comment>
<name>A0A1I6YZR8_9FLAO</name>
<dbReference type="PROSITE" id="PS50059">
    <property type="entry name" value="FKBP_PPIASE"/>
    <property type="match status" value="2"/>
</dbReference>
<proteinExistence type="inferred from homology"/>
<evidence type="ECO:0000256" key="1">
    <source>
        <dbReference type="ARBA" id="ARBA00000971"/>
    </source>
</evidence>
<dbReference type="PANTHER" id="PTHR43811">
    <property type="entry name" value="FKBP-TYPE PEPTIDYL-PROLYL CIS-TRANS ISOMERASE FKPA"/>
    <property type="match status" value="1"/>
</dbReference>
<evidence type="ECO:0000256" key="6">
    <source>
        <dbReference type="PROSITE-ProRule" id="PRU00277"/>
    </source>
</evidence>
<keyword evidence="9" id="KW-1185">Reference proteome</keyword>
<dbReference type="Pfam" id="PF00254">
    <property type="entry name" value="FKBP_C"/>
    <property type="match status" value="2"/>
</dbReference>
<evidence type="ECO:0000256" key="3">
    <source>
        <dbReference type="ARBA" id="ARBA00013194"/>
    </source>
</evidence>
<dbReference type="EC" id="5.2.1.8" evidence="3 6"/>
<sequence length="463" mass="51357">MKKIFFGALTLALVACGEKSSTGNYDDLTLNSIEEKISFSIGADMASNFKNFPDTIFKQLDFEQLEASYVAGYANFSDEQKSECEQIMQQVVKQDLSIDTSAFSMGDLSACYGNYLGEATRLMLETKDAENVFDIEIARKGFARSLVNTDTSLISEEERIQIVENFYNDLTKKSAAKLMQDAKAKAGVTVISEDVILEEVSKGNGETLVPNYEYKMVLVMQNTFGDTMLATIKDYGMNDDINSQVLQFQDRRLVEGWRDAMAQMEVGGEYKVYCSTDKAFGEEGLRNPRNGSFIFQPYEALTITTKVVAQNEIGAVAKQKGEDLIAATLKRPNTKKYPEGYVIETLKKGTGKTVPAGADVKAHYILYDADMNELQNSYKMSLSTGGEPLAFNLNGVVKGWTLGLQNMQIGGKYRLYIPYDLGYGTQGNDLVPPYETLVFEMEILEIGEAGEFVQPRSPMMGGM</sequence>
<protein>
    <recommendedName>
        <fullName evidence="3 6">peptidylprolyl isomerase</fullName>
        <ecNumber evidence="3 6">5.2.1.8</ecNumber>
    </recommendedName>
</protein>
<dbReference type="OrthoDB" id="9814548at2"/>
<feature type="domain" description="PPIase FKBP-type" evidence="7">
    <location>
        <begin position="205"/>
        <end position="296"/>
    </location>
</feature>
<reference evidence="8 9" key="1">
    <citation type="submission" date="2016-10" db="EMBL/GenBank/DDBJ databases">
        <authorList>
            <person name="de Groot N.N."/>
        </authorList>
    </citation>
    <scope>NUCLEOTIDE SEQUENCE [LARGE SCALE GENOMIC DNA]</scope>
    <source>
        <strain evidence="8 9">CGMCC 1.7005</strain>
    </source>
</reference>
<dbReference type="EMBL" id="FPAS01000001">
    <property type="protein sequence ID" value="SFT55903.1"/>
    <property type="molecule type" value="Genomic_DNA"/>
</dbReference>
<dbReference type="InterPro" id="IPR001179">
    <property type="entry name" value="PPIase_FKBP_dom"/>
</dbReference>
<dbReference type="GO" id="GO:0003755">
    <property type="term" value="F:peptidyl-prolyl cis-trans isomerase activity"/>
    <property type="evidence" value="ECO:0007669"/>
    <property type="project" value="UniProtKB-KW"/>
</dbReference>
<dbReference type="SUPFAM" id="SSF54534">
    <property type="entry name" value="FKBP-like"/>
    <property type="match status" value="2"/>
</dbReference>
<evidence type="ECO:0000313" key="9">
    <source>
        <dbReference type="Proteomes" id="UP000236454"/>
    </source>
</evidence>
<comment type="catalytic activity">
    <reaction evidence="1 6">
        <text>[protein]-peptidylproline (omega=180) = [protein]-peptidylproline (omega=0)</text>
        <dbReference type="Rhea" id="RHEA:16237"/>
        <dbReference type="Rhea" id="RHEA-COMP:10747"/>
        <dbReference type="Rhea" id="RHEA-COMP:10748"/>
        <dbReference type="ChEBI" id="CHEBI:83833"/>
        <dbReference type="ChEBI" id="CHEBI:83834"/>
        <dbReference type="EC" id="5.2.1.8"/>
    </reaction>
</comment>
<evidence type="ECO:0000259" key="7">
    <source>
        <dbReference type="PROSITE" id="PS50059"/>
    </source>
</evidence>
<dbReference type="PANTHER" id="PTHR43811:SF19">
    <property type="entry name" value="39 KDA FK506-BINDING NUCLEAR PROTEIN"/>
    <property type="match status" value="1"/>
</dbReference>
<dbReference type="InterPro" id="IPR046357">
    <property type="entry name" value="PPIase_dom_sf"/>
</dbReference>
<dbReference type="PROSITE" id="PS51257">
    <property type="entry name" value="PROKAR_LIPOPROTEIN"/>
    <property type="match status" value="1"/>
</dbReference>
<dbReference type="Proteomes" id="UP000236454">
    <property type="component" value="Unassembled WGS sequence"/>
</dbReference>
<dbReference type="Gene3D" id="3.10.50.40">
    <property type="match status" value="2"/>
</dbReference>
<gene>
    <name evidence="8" type="ORF">SAMN05216474_1318</name>
</gene>
<evidence type="ECO:0000256" key="2">
    <source>
        <dbReference type="ARBA" id="ARBA00006577"/>
    </source>
</evidence>
<dbReference type="AlphaFoldDB" id="A0A1I6YZR8"/>
<organism evidence="8 9">
    <name type="scientific">Lishizhenia tianjinensis</name>
    <dbReference type="NCBI Taxonomy" id="477690"/>
    <lineage>
        <taxon>Bacteria</taxon>
        <taxon>Pseudomonadati</taxon>
        <taxon>Bacteroidota</taxon>
        <taxon>Flavobacteriia</taxon>
        <taxon>Flavobacteriales</taxon>
        <taxon>Crocinitomicaceae</taxon>
        <taxon>Lishizhenia</taxon>
    </lineage>
</organism>
<evidence type="ECO:0000256" key="4">
    <source>
        <dbReference type="ARBA" id="ARBA00023110"/>
    </source>
</evidence>
<accession>A0A1I6YZR8</accession>
<evidence type="ECO:0000313" key="8">
    <source>
        <dbReference type="EMBL" id="SFT55903.1"/>
    </source>
</evidence>